<dbReference type="EC" id="1.11.1.7" evidence="3"/>
<dbReference type="AlphaFoldDB" id="A0A2J8W7U2"/>
<evidence type="ECO:0000256" key="7">
    <source>
        <dbReference type="ARBA" id="ARBA00022529"/>
    </source>
</evidence>
<sequence length="117" mass="12890">FPPNDPKARTQGKCMPFFRAGFVCPTPPYKSLAREQINALTSFLDASFVYSSEPSLASRLRNLSSPLGLMAVNQEVSDHGLPYLPYDSKKPSPCEFINTTARVPCFLAGKETEAQKC</sequence>
<evidence type="ECO:0000256" key="2">
    <source>
        <dbReference type="ARBA" id="ARBA00004613"/>
    </source>
</evidence>
<evidence type="ECO:0000256" key="4">
    <source>
        <dbReference type="ARBA" id="ARBA00017050"/>
    </source>
</evidence>
<dbReference type="PANTHER" id="PTHR11475">
    <property type="entry name" value="OXIDASE/PEROXIDASE"/>
    <property type="match status" value="1"/>
</dbReference>
<keyword evidence="10" id="KW-0349">Heme</keyword>
<name>A0A2J8W7U2_PONAB</name>
<dbReference type="GO" id="GO:0046872">
    <property type="term" value="F:metal ion binding"/>
    <property type="evidence" value="ECO:0007669"/>
    <property type="project" value="UniProtKB-KW"/>
</dbReference>
<reference evidence="21" key="1">
    <citation type="submission" date="2017-12" db="EMBL/GenBank/DDBJ databases">
        <title>High-resolution comparative analysis of great ape genomes.</title>
        <authorList>
            <person name="Pollen A."/>
            <person name="Hastie A."/>
            <person name="Hormozdiari F."/>
            <person name="Dougherty M."/>
            <person name="Liu R."/>
            <person name="Chaisson M."/>
            <person name="Hoppe E."/>
            <person name="Hill C."/>
            <person name="Pang A."/>
            <person name="Hillier L."/>
            <person name="Baker C."/>
            <person name="Armstrong J."/>
            <person name="Shendure J."/>
            <person name="Paten B."/>
            <person name="Wilson R."/>
            <person name="Chao H."/>
            <person name="Schneider V."/>
            <person name="Ventura M."/>
            <person name="Kronenberg Z."/>
            <person name="Murali S."/>
            <person name="Gordon D."/>
            <person name="Cantsilieris S."/>
            <person name="Munson K."/>
            <person name="Nelson B."/>
            <person name="Raja A."/>
            <person name="Underwood J."/>
            <person name="Diekhans M."/>
            <person name="Fiddes I."/>
            <person name="Haussler D."/>
            <person name="Eichler E."/>
        </authorList>
    </citation>
    <scope>NUCLEOTIDE SEQUENCE [LARGE SCALE GENOMIC DNA]</scope>
    <source>
        <strain evidence="21">Susie</strain>
    </source>
</reference>
<keyword evidence="17" id="KW-1015">Disulfide bond</keyword>
<keyword evidence="6" id="KW-0964">Secreted</keyword>
<evidence type="ECO:0000256" key="16">
    <source>
        <dbReference type="ARBA" id="ARBA00023074"/>
    </source>
</evidence>
<keyword evidence="14" id="KW-0560">Oxidoreductase</keyword>
<keyword evidence="15" id="KW-0408">Iron</keyword>
<comment type="catalytic activity">
    <reaction evidence="19">
        <text>thiocyanate + H2O2 + H(+) = hypothiocyanous acid + H2O</text>
        <dbReference type="Rhea" id="RHEA:69416"/>
        <dbReference type="ChEBI" id="CHEBI:15377"/>
        <dbReference type="ChEBI" id="CHEBI:15378"/>
        <dbReference type="ChEBI" id="CHEBI:16240"/>
        <dbReference type="ChEBI" id="CHEBI:18022"/>
        <dbReference type="ChEBI" id="CHEBI:133907"/>
    </reaction>
    <physiologicalReaction direction="left-to-right" evidence="19">
        <dbReference type="Rhea" id="RHEA:69417"/>
    </physiologicalReaction>
</comment>
<keyword evidence="12" id="KW-0732">Signal</keyword>
<evidence type="ECO:0000256" key="6">
    <source>
        <dbReference type="ARBA" id="ARBA00022525"/>
    </source>
</evidence>
<dbReference type="InterPro" id="IPR037120">
    <property type="entry name" value="Haem_peroxidase_sf_animal"/>
</dbReference>
<evidence type="ECO:0000256" key="20">
    <source>
        <dbReference type="ARBA" id="ARBA00047922"/>
    </source>
</evidence>
<evidence type="ECO:0000256" key="13">
    <source>
        <dbReference type="ARBA" id="ARBA00022837"/>
    </source>
</evidence>
<evidence type="ECO:0000256" key="1">
    <source>
        <dbReference type="ARBA" id="ARBA00004496"/>
    </source>
</evidence>
<organism evidence="21">
    <name type="scientific">Pongo abelii</name>
    <name type="common">Sumatran orangutan</name>
    <name type="synonym">Pongo pygmaeus abelii</name>
    <dbReference type="NCBI Taxonomy" id="9601"/>
    <lineage>
        <taxon>Eukaryota</taxon>
        <taxon>Metazoa</taxon>
        <taxon>Chordata</taxon>
        <taxon>Craniata</taxon>
        <taxon>Vertebrata</taxon>
        <taxon>Euteleostomi</taxon>
        <taxon>Mammalia</taxon>
        <taxon>Eutheria</taxon>
        <taxon>Euarchontoglires</taxon>
        <taxon>Primates</taxon>
        <taxon>Haplorrhini</taxon>
        <taxon>Catarrhini</taxon>
        <taxon>Hominidae</taxon>
        <taxon>Pongo</taxon>
    </lineage>
</organism>
<dbReference type="GO" id="GO:0042742">
    <property type="term" value="P:defense response to bacterium"/>
    <property type="evidence" value="ECO:0007669"/>
    <property type="project" value="TreeGrafter"/>
</dbReference>
<protein>
    <recommendedName>
        <fullName evidence="4">Lactoperoxidase</fullName>
        <ecNumber evidence="3">1.11.1.7</ecNumber>
    </recommendedName>
</protein>
<keyword evidence="11" id="KW-0479">Metal-binding</keyword>
<keyword evidence="5" id="KW-0963">Cytoplasm</keyword>
<dbReference type="SUPFAM" id="SSF48113">
    <property type="entry name" value="Heme-dependent peroxidases"/>
    <property type="match status" value="1"/>
</dbReference>
<evidence type="ECO:0000256" key="9">
    <source>
        <dbReference type="ARBA" id="ARBA00022559"/>
    </source>
</evidence>
<evidence type="ECO:0000256" key="3">
    <source>
        <dbReference type="ARBA" id="ARBA00012313"/>
    </source>
</evidence>
<dbReference type="GO" id="GO:0140825">
    <property type="term" value="F:lactoperoxidase activity"/>
    <property type="evidence" value="ECO:0007669"/>
    <property type="project" value="UniProtKB-EC"/>
</dbReference>
<evidence type="ECO:0000256" key="12">
    <source>
        <dbReference type="ARBA" id="ARBA00022729"/>
    </source>
</evidence>
<proteinExistence type="predicted"/>
<evidence type="ECO:0000256" key="17">
    <source>
        <dbReference type="ARBA" id="ARBA00023157"/>
    </source>
</evidence>
<evidence type="ECO:0000256" key="5">
    <source>
        <dbReference type="ARBA" id="ARBA00022490"/>
    </source>
</evidence>
<dbReference type="GO" id="GO:0006979">
    <property type="term" value="P:response to oxidative stress"/>
    <property type="evidence" value="ECO:0007669"/>
    <property type="project" value="InterPro"/>
</dbReference>
<keyword evidence="9" id="KW-0575">Peroxidase</keyword>
<comment type="caution">
    <text evidence="21">The sequence shown here is derived from an EMBL/GenBank/DDBJ whole genome shotgun (WGS) entry which is preliminary data.</text>
</comment>
<accession>A0A2J8W7U2</accession>
<dbReference type="Gene3D" id="1.10.640.10">
    <property type="entry name" value="Haem peroxidase domain superfamily, animal type"/>
    <property type="match status" value="1"/>
</dbReference>
<dbReference type="PANTHER" id="PTHR11475:SF67">
    <property type="entry name" value="LACTOPEROXIDASE"/>
    <property type="match status" value="1"/>
</dbReference>
<dbReference type="Pfam" id="PF03098">
    <property type="entry name" value="An_peroxidase"/>
    <property type="match status" value="1"/>
</dbReference>
<comment type="subcellular location">
    <subcellularLocation>
        <location evidence="1">Cytoplasm</location>
    </subcellularLocation>
    <subcellularLocation>
        <location evidence="2">Secreted</location>
    </subcellularLocation>
</comment>
<dbReference type="GO" id="GO:0005737">
    <property type="term" value="C:cytoplasm"/>
    <property type="evidence" value="ECO:0007669"/>
    <property type="project" value="UniProtKB-SubCell"/>
</dbReference>
<evidence type="ECO:0000256" key="15">
    <source>
        <dbReference type="ARBA" id="ARBA00023004"/>
    </source>
</evidence>
<evidence type="ECO:0000256" key="11">
    <source>
        <dbReference type="ARBA" id="ARBA00022723"/>
    </source>
</evidence>
<dbReference type="GO" id="GO:0005615">
    <property type="term" value="C:extracellular space"/>
    <property type="evidence" value="ECO:0007669"/>
    <property type="project" value="TreeGrafter"/>
</dbReference>
<dbReference type="InterPro" id="IPR010255">
    <property type="entry name" value="Haem_peroxidase_sf"/>
</dbReference>
<feature type="non-terminal residue" evidence="21">
    <location>
        <position position="1"/>
    </location>
</feature>
<evidence type="ECO:0000256" key="19">
    <source>
        <dbReference type="ARBA" id="ARBA00047735"/>
    </source>
</evidence>
<dbReference type="InterPro" id="IPR019791">
    <property type="entry name" value="Haem_peroxidase_animal"/>
</dbReference>
<comment type="catalytic activity">
    <reaction evidence="20">
        <text>iodide + H2O2 = hypoiodite + H2O</text>
        <dbReference type="Rhea" id="RHEA:69420"/>
        <dbReference type="ChEBI" id="CHEBI:15377"/>
        <dbReference type="ChEBI" id="CHEBI:16240"/>
        <dbReference type="ChEBI" id="CHEBI:16382"/>
        <dbReference type="ChEBI" id="CHEBI:29232"/>
    </reaction>
    <physiologicalReaction direction="left-to-right" evidence="20">
        <dbReference type="Rhea" id="RHEA:69421"/>
    </physiologicalReaction>
</comment>
<keyword evidence="8" id="KW-0597">Phosphoprotein</keyword>
<keyword evidence="16" id="KW-0944">Nitration</keyword>
<keyword evidence="7" id="KW-0929">Antimicrobial</keyword>
<dbReference type="PROSITE" id="PS50292">
    <property type="entry name" value="PEROXIDASE_3"/>
    <property type="match status" value="1"/>
</dbReference>
<evidence type="ECO:0000256" key="14">
    <source>
        <dbReference type="ARBA" id="ARBA00023002"/>
    </source>
</evidence>
<dbReference type="GO" id="GO:0036393">
    <property type="term" value="F:thiocyanate peroxidase activity"/>
    <property type="evidence" value="ECO:0007669"/>
    <property type="project" value="TreeGrafter"/>
</dbReference>
<evidence type="ECO:0000256" key="18">
    <source>
        <dbReference type="ARBA" id="ARBA00034001"/>
    </source>
</evidence>
<dbReference type="EMBL" id="NDHI03003397">
    <property type="protein sequence ID" value="PNJ65844.1"/>
    <property type="molecule type" value="Genomic_DNA"/>
</dbReference>
<evidence type="ECO:0000256" key="8">
    <source>
        <dbReference type="ARBA" id="ARBA00022553"/>
    </source>
</evidence>
<keyword evidence="13" id="KW-0106">Calcium</keyword>
<evidence type="ECO:0000313" key="21">
    <source>
        <dbReference type="EMBL" id="PNJ65844.1"/>
    </source>
</evidence>
<comment type="catalytic activity">
    <reaction evidence="18">
        <text>2 a phenolic donor + H2O2 = 2 a phenolic radical donor + 2 H2O</text>
        <dbReference type="Rhea" id="RHEA:56136"/>
        <dbReference type="ChEBI" id="CHEBI:15377"/>
        <dbReference type="ChEBI" id="CHEBI:16240"/>
        <dbReference type="ChEBI" id="CHEBI:139520"/>
        <dbReference type="ChEBI" id="CHEBI:139521"/>
        <dbReference type="EC" id="1.11.1.7"/>
    </reaction>
    <physiologicalReaction direction="left-to-right" evidence="18">
        <dbReference type="Rhea" id="RHEA:56137"/>
    </physiologicalReaction>
</comment>
<evidence type="ECO:0000256" key="10">
    <source>
        <dbReference type="ARBA" id="ARBA00022617"/>
    </source>
</evidence>
<dbReference type="GO" id="GO:0020037">
    <property type="term" value="F:heme binding"/>
    <property type="evidence" value="ECO:0007669"/>
    <property type="project" value="InterPro"/>
</dbReference>
<gene>
    <name evidence="21" type="ORF">CR201_G0012115</name>
</gene>